<dbReference type="Pfam" id="PF00425">
    <property type="entry name" value="Chorismate_bind"/>
    <property type="match status" value="1"/>
</dbReference>
<dbReference type="Gene3D" id="3.60.120.10">
    <property type="entry name" value="Anthranilate synthase"/>
    <property type="match status" value="1"/>
</dbReference>
<dbReference type="InterPro" id="IPR005802">
    <property type="entry name" value="ADC_synth_comp_1"/>
</dbReference>
<gene>
    <name evidence="3" type="primary">pabB</name>
    <name evidence="3" type="ORF">L0M14_16815</name>
</gene>
<reference evidence="3 4" key="1">
    <citation type="journal article" date="2024" name="Int. J. Syst. Evol. Microbiol.">
        <title>Paenibacillus hexagrammi sp. nov., a novel bacterium isolated from the gut content of Hexagrammos agrammus.</title>
        <authorList>
            <person name="Jung H.K."/>
            <person name="Kim D.G."/>
            <person name="Zin H."/>
            <person name="Park J."/>
            <person name="Jung H."/>
            <person name="Kim Y.O."/>
            <person name="Kong H.J."/>
            <person name="Kim J.W."/>
            <person name="Kim Y.S."/>
        </authorList>
    </citation>
    <scope>NUCLEOTIDE SEQUENCE [LARGE SCALE GENOMIC DNA]</scope>
    <source>
        <strain evidence="3 4">YPD9-1</strain>
    </source>
</reference>
<feature type="region of interest" description="Disordered" evidence="1">
    <location>
        <begin position="205"/>
        <end position="229"/>
    </location>
</feature>
<organism evidence="3 4">
    <name type="scientific">Paenibacillus hexagrammi</name>
    <dbReference type="NCBI Taxonomy" id="2908839"/>
    <lineage>
        <taxon>Bacteria</taxon>
        <taxon>Bacillati</taxon>
        <taxon>Bacillota</taxon>
        <taxon>Bacilli</taxon>
        <taxon>Bacillales</taxon>
        <taxon>Paenibacillaceae</taxon>
        <taxon>Paenibacillus</taxon>
    </lineage>
</organism>
<dbReference type="PANTHER" id="PTHR11236:SF50">
    <property type="entry name" value="AMINODEOXYCHORISMATE SYNTHASE COMPONENT 1"/>
    <property type="match status" value="1"/>
</dbReference>
<keyword evidence="3" id="KW-0032">Aminotransferase</keyword>
<dbReference type="EC" id="2.6.1.85" evidence="3"/>
<dbReference type="PRINTS" id="PR00095">
    <property type="entry name" value="ANTSNTHASEI"/>
</dbReference>
<evidence type="ECO:0000313" key="4">
    <source>
        <dbReference type="Proteomes" id="UP001649230"/>
    </source>
</evidence>
<dbReference type="InterPro" id="IPR019999">
    <property type="entry name" value="Anth_synth_I-like"/>
</dbReference>
<keyword evidence="4" id="KW-1185">Reference proteome</keyword>
<dbReference type="Proteomes" id="UP001649230">
    <property type="component" value="Chromosome"/>
</dbReference>
<keyword evidence="3" id="KW-0808">Transferase</keyword>
<feature type="compositionally biased region" description="Basic and acidic residues" evidence="1">
    <location>
        <begin position="215"/>
        <end position="229"/>
    </location>
</feature>
<dbReference type="RefSeq" id="WP_235117825.1">
    <property type="nucleotide sequence ID" value="NZ_CP090978.1"/>
</dbReference>
<dbReference type="EMBL" id="CP090978">
    <property type="protein sequence ID" value="UJF31479.1"/>
    <property type="molecule type" value="Genomic_DNA"/>
</dbReference>
<feature type="domain" description="Chorismate-utilising enzyme C-terminal" evidence="2">
    <location>
        <begin position="125"/>
        <end position="379"/>
    </location>
</feature>
<sequence length="385" mass="43196">MSELRQEAPIYIRFDLTNEGEPLRFADPVIVLQADRLERVNQVMDDVQQYLDRGYYAAGYISYEAAPAFDPSLTVKQGNRMPLCWFGIFEAACDEGDSSGDCPAMQGDREVGYRVTAWQEDTSQLDYESKIGAIKDFIGAGATYQVNYTIRMHAQFEGDDYAYYLHLLERQQATYSAYLNMGKYRVLSLSPELFVRMDGNRLETRPMKGTIGRGDSAETDSRNKEALAQSQKDRAENVMIVDLLRSDLGRISKMGSVRVDLLFAIETYNTVFQMTSTISAETPSRLSMREVMQAVFPCGSVTGAPKRSTMEIIEQLESSPREVYCGALGYMTPHGKGVFNVPIRTAWLDSETGWAEFGVGGGVTWDSTSDGEYEEVQVKAKFIKK</sequence>
<accession>A0ABY3SE30</accession>
<dbReference type="NCBIfam" id="TIGR00553">
    <property type="entry name" value="pabB"/>
    <property type="match status" value="1"/>
</dbReference>
<proteinExistence type="predicted"/>
<evidence type="ECO:0000256" key="1">
    <source>
        <dbReference type="SAM" id="MobiDB-lite"/>
    </source>
</evidence>
<dbReference type="GO" id="GO:0046820">
    <property type="term" value="F:4-amino-4-deoxychorismate synthase activity"/>
    <property type="evidence" value="ECO:0007669"/>
    <property type="project" value="UniProtKB-EC"/>
</dbReference>
<dbReference type="SUPFAM" id="SSF56322">
    <property type="entry name" value="ADC synthase"/>
    <property type="match status" value="1"/>
</dbReference>
<evidence type="ECO:0000313" key="3">
    <source>
        <dbReference type="EMBL" id="UJF31479.1"/>
    </source>
</evidence>
<dbReference type="InterPro" id="IPR005801">
    <property type="entry name" value="ADC_synthase"/>
</dbReference>
<dbReference type="InterPro" id="IPR015890">
    <property type="entry name" value="Chorismate_C"/>
</dbReference>
<evidence type="ECO:0000259" key="2">
    <source>
        <dbReference type="Pfam" id="PF00425"/>
    </source>
</evidence>
<name>A0ABY3SE30_9BACL</name>
<dbReference type="PANTHER" id="PTHR11236">
    <property type="entry name" value="AMINOBENZOATE/ANTHRANILATE SYNTHASE"/>
    <property type="match status" value="1"/>
</dbReference>
<protein>
    <submittedName>
        <fullName evidence="3">Aminodeoxychorismate synthase component I</fullName>
        <ecNumber evidence="3">2.6.1.85</ecNumber>
    </submittedName>
</protein>